<proteinExistence type="predicted"/>
<organism evidence="2 3">
    <name type="scientific">Prauserella muralis</name>
    <dbReference type="NCBI Taxonomy" id="588067"/>
    <lineage>
        <taxon>Bacteria</taxon>
        <taxon>Bacillati</taxon>
        <taxon>Actinomycetota</taxon>
        <taxon>Actinomycetes</taxon>
        <taxon>Pseudonocardiales</taxon>
        <taxon>Pseudonocardiaceae</taxon>
        <taxon>Prauserella</taxon>
    </lineage>
</organism>
<dbReference type="Proteomes" id="UP000249915">
    <property type="component" value="Unassembled WGS sequence"/>
</dbReference>
<protein>
    <submittedName>
        <fullName evidence="2">Uncharacterized protein</fullName>
    </submittedName>
</protein>
<dbReference type="EMBL" id="MASW01000001">
    <property type="protein sequence ID" value="PXY31539.1"/>
    <property type="molecule type" value="Genomic_DNA"/>
</dbReference>
<name>A0A2V4BBW4_9PSEU</name>
<feature type="region of interest" description="Disordered" evidence="1">
    <location>
        <begin position="1"/>
        <end position="85"/>
    </location>
</feature>
<keyword evidence="3" id="KW-1185">Reference proteome</keyword>
<feature type="compositionally biased region" description="Low complexity" evidence="1">
    <location>
        <begin position="76"/>
        <end position="85"/>
    </location>
</feature>
<comment type="caution">
    <text evidence="2">The sequence shown here is derived from an EMBL/GenBank/DDBJ whole genome shotgun (WGS) entry which is preliminary data.</text>
</comment>
<gene>
    <name evidence="2" type="ORF">BAY60_03970</name>
</gene>
<dbReference type="AlphaFoldDB" id="A0A2V4BBW4"/>
<sequence length="85" mass="9028">MQESADRNASAGPPGRSASERPGRARRRCAERAALDQRATSDADERIADRLSELVDKHRQGADASTSQDDDDPDDGAAGAPVPVR</sequence>
<evidence type="ECO:0000313" key="3">
    <source>
        <dbReference type="Proteomes" id="UP000249915"/>
    </source>
</evidence>
<evidence type="ECO:0000313" key="2">
    <source>
        <dbReference type="EMBL" id="PXY31539.1"/>
    </source>
</evidence>
<accession>A0A2V4BBW4</accession>
<reference evidence="2 3" key="1">
    <citation type="submission" date="2016-07" db="EMBL/GenBank/DDBJ databases">
        <title>Draft genome sequence of Prauserella muralis DSM 45305, isolated from a mould-covered wall in an indoor environment.</title>
        <authorList>
            <person name="Ruckert C."/>
            <person name="Albersmeier A."/>
            <person name="Jiang C.-L."/>
            <person name="Jiang Y."/>
            <person name="Kalinowski J."/>
            <person name="Schneider O."/>
            <person name="Winkler A."/>
            <person name="Zotchev S.B."/>
        </authorList>
    </citation>
    <scope>NUCLEOTIDE SEQUENCE [LARGE SCALE GENOMIC DNA]</scope>
    <source>
        <strain evidence="2 3">DSM 45305</strain>
    </source>
</reference>
<feature type="compositionally biased region" description="Basic and acidic residues" evidence="1">
    <location>
        <begin position="18"/>
        <end position="61"/>
    </location>
</feature>
<evidence type="ECO:0000256" key="1">
    <source>
        <dbReference type="SAM" id="MobiDB-lite"/>
    </source>
</evidence>